<gene>
    <name evidence="2" type="ORF">CTTA_5097</name>
</gene>
<feature type="chain" id="PRO_5022769355" description="Lipoprotein" evidence="1">
    <location>
        <begin position="27"/>
        <end position="144"/>
    </location>
</feature>
<keyword evidence="1" id="KW-0732">Signal</keyword>
<name>A0A5A7MK97_COMTE</name>
<organism evidence="2 3">
    <name type="scientific">Comamonas testosteroni</name>
    <name type="common">Pseudomonas testosteroni</name>
    <dbReference type="NCBI Taxonomy" id="285"/>
    <lineage>
        <taxon>Bacteria</taxon>
        <taxon>Pseudomonadati</taxon>
        <taxon>Pseudomonadota</taxon>
        <taxon>Betaproteobacteria</taxon>
        <taxon>Burkholderiales</taxon>
        <taxon>Comamonadaceae</taxon>
        <taxon>Comamonas</taxon>
    </lineage>
</organism>
<dbReference type="Proteomes" id="UP000323105">
    <property type="component" value="Unassembled WGS sequence"/>
</dbReference>
<evidence type="ECO:0000256" key="1">
    <source>
        <dbReference type="SAM" id="SignalP"/>
    </source>
</evidence>
<protein>
    <recommendedName>
        <fullName evidence="4">Lipoprotein</fullName>
    </recommendedName>
</protein>
<dbReference type="AlphaFoldDB" id="A0A5A7MK97"/>
<proteinExistence type="predicted"/>
<evidence type="ECO:0000313" key="2">
    <source>
        <dbReference type="EMBL" id="GEQ78092.1"/>
    </source>
</evidence>
<accession>A0A5A7MK97</accession>
<dbReference type="EMBL" id="BKBW01000023">
    <property type="protein sequence ID" value="GEQ78092.1"/>
    <property type="molecule type" value="Genomic_DNA"/>
</dbReference>
<feature type="signal peptide" evidence="1">
    <location>
        <begin position="1"/>
        <end position="26"/>
    </location>
</feature>
<dbReference type="RefSeq" id="WP_149357300.1">
    <property type="nucleotide sequence ID" value="NZ_BKBW01000023.1"/>
</dbReference>
<comment type="caution">
    <text evidence="2">The sequence shown here is derived from an EMBL/GenBank/DDBJ whole genome shotgun (WGS) entry which is preliminary data.</text>
</comment>
<sequence>MQHIALVGLRSAVAIATILFASTSWAGCSFNWSTYGDTLIKDQISNKIGRHIPDNFCPYAKNYKIVLTIDAFTLGKGCGGYASASLVKKNSSKMPINRISYLTHNVNCSGTSDASLLTVESALSVVDRLMSDLDNQVKSANELN</sequence>
<evidence type="ECO:0008006" key="4">
    <source>
        <dbReference type="Google" id="ProtNLM"/>
    </source>
</evidence>
<evidence type="ECO:0000313" key="3">
    <source>
        <dbReference type="Proteomes" id="UP000323105"/>
    </source>
</evidence>
<reference evidence="2 3" key="1">
    <citation type="journal article" date="2019" name="Microbiol. Resour. Announc.">
        <title>Draft Genome Sequence of Comamonas testosteroni TA441, a Bacterium That Has a Cryptic Phenol Degradation Gene Cluster.</title>
        <authorList>
            <person name="Arai H."/>
            <person name="Ishii M."/>
        </authorList>
    </citation>
    <scope>NUCLEOTIDE SEQUENCE [LARGE SCALE GENOMIC DNA]</scope>
    <source>
        <strain evidence="2 3">TA441</strain>
    </source>
</reference>